<accession>A0A0H5QJX5</accession>
<name>A0A0H5QJX5_9EUKA</name>
<dbReference type="AlphaFoldDB" id="A0A0H5QJX5"/>
<evidence type="ECO:0000313" key="1">
    <source>
        <dbReference type="EMBL" id="CRZ02400.1"/>
    </source>
</evidence>
<reference evidence="1" key="1">
    <citation type="submission" date="2015-04" db="EMBL/GenBank/DDBJ databases">
        <title>The genome sequence of the plant pathogenic Rhizarian Plasmodiophora brassicae reveals insights in its biotrophic life cycle and the origin of chitin synthesis.</title>
        <authorList>
            <person name="Schwelm A."/>
            <person name="Fogelqvist J."/>
            <person name="Knaust A."/>
            <person name="Julke S."/>
            <person name="Lilja T."/>
            <person name="Dhandapani V."/>
            <person name="Bonilla-Rosso G."/>
            <person name="Karlsson M."/>
            <person name="Shevchenko A."/>
            <person name="Choi S.R."/>
            <person name="Kim H.G."/>
            <person name="Park J.Y."/>
            <person name="Lim Y.P."/>
            <person name="Ludwig-Muller J."/>
            <person name="Dixelius C."/>
        </authorList>
    </citation>
    <scope>NUCLEOTIDE SEQUENCE</scope>
    <source>
        <tissue evidence="1">Potato root galls</tissue>
    </source>
</reference>
<evidence type="ECO:0008006" key="2">
    <source>
        <dbReference type="Google" id="ProtNLM"/>
    </source>
</evidence>
<proteinExistence type="predicted"/>
<protein>
    <recommendedName>
        <fullName evidence="2">F-box domain-containing protein</fullName>
    </recommendedName>
</protein>
<dbReference type="EMBL" id="HACM01001958">
    <property type="protein sequence ID" value="CRZ02400.1"/>
    <property type="molecule type" value="Transcribed_RNA"/>
</dbReference>
<sequence length="385" mass="44940">MDLLSTLAAVSYSCILRYLEPRVVIALSMTCRHLFTVMSKDDFPIWQQLYDLYSPEGESFVIERISRKEFLNLSKSFIIRHIDYYGFVSDIAVYGQTPLRSLSLELQRLGRLDCEGYEMPLICDDNFSHVIIQRRNKGLNSKQRKYIHVLASSAVAADVFEKGDIFRFQKQFQFQPKFQVIETTWLRFCQSCSYIGTLFPYRSISRKSPCHRSRPLSHPSDPDLIDNLFPNIISNLRNGLPLAFHYSKIDCMQLEMEQHKDMFAVFQSLETSLSKCDSSIATAPARVIFENLWRHIDSDEDYDFREFTVFHSERGYIFQNLGVGGIVSEFLCYQEIFRDRDGHCADDYYFTLHDLFLDLDEYLKEYSSLVCEESPSTTCNQCQII</sequence>
<organism evidence="1">
    <name type="scientific">Spongospora subterranea</name>
    <dbReference type="NCBI Taxonomy" id="70186"/>
    <lineage>
        <taxon>Eukaryota</taxon>
        <taxon>Sar</taxon>
        <taxon>Rhizaria</taxon>
        <taxon>Endomyxa</taxon>
        <taxon>Phytomyxea</taxon>
        <taxon>Plasmodiophorida</taxon>
        <taxon>Plasmodiophoridae</taxon>
        <taxon>Spongospora</taxon>
    </lineage>
</organism>